<gene>
    <name evidence="3" type="ORF">GV827_17945</name>
</gene>
<keyword evidence="4" id="KW-1185">Reference proteome</keyword>
<dbReference type="GO" id="GO:0016787">
    <property type="term" value="F:hydrolase activity"/>
    <property type="evidence" value="ECO:0007669"/>
    <property type="project" value="UniProtKB-KW"/>
</dbReference>
<reference evidence="3 4" key="1">
    <citation type="submission" date="2020-01" db="EMBL/GenBank/DDBJ databases">
        <title>Sulfitobacter sediminilitoris sp. nov., isolated from a tidal flat.</title>
        <authorList>
            <person name="Park S."/>
            <person name="Yoon J.-H."/>
        </authorList>
    </citation>
    <scope>NUCLEOTIDE SEQUENCE [LARGE SCALE GENOMIC DNA]</scope>
    <source>
        <strain evidence="3 4">JBTF-M27</strain>
    </source>
</reference>
<feature type="transmembrane region" description="Helical" evidence="1">
    <location>
        <begin position="253"/>
        <end position="274"/>
    </location>
</feature>
<evidence type="ECO:0000259" key="2">
    <source>
        <dbReference type="Pfam" id="PF12146"/>
    </source>
</evidence>
<dbReference type="Pfam" id="PF12146">
    <property type="entry name" value="Hydrolase_4"/>
    <property type="match status" value="1"/>
</dbReference>
<name>A0A6P0CDE5_9RHOB</name>
<keyword evidence="1" id="KW-0812">Transmembrane</keyword>
<keyword evidence="3" id="KW-0378">Hydrolase</keyword>
<dbReference type="SUPFAM" id="SSF53474">
    <property type="entry name" value="alpha/beta-Hydrolases"/>
    <property type="match status" value="1"/>
</dbReference>
<feature type="transmembrane region" description="Helical" evidence="1">
    <location>
        <begin position="221"/>
        <end position="241"/>
    </location>
</feature>
<accession>A0A6P0CDE5</accession>
<feature type="transmembrane region" description="Helical" evidence="1">
    <location>
        <begin position="401"/>
        <end position="420"/>
    </location>
</feature>
<dbReference type="InterPro" id="IPR050228">
    <property type="entry name" value="Carboxylesterase_BioH"/>
</dbReference>
<protein>
    <submittedName>
        <fullName evidence="3">Alpha/beta fold hydrolase</fullName>
    </submittedName>
</protein>
<evidence type="ECO:0000313" key="3">
    <source>
        <dbReference type="EMBL" id="NEK24271.1"/>
    </source>
</evidence>
<feature type="transmembrane region" description="Helical" evidence="1">
    <location>
        <begin position="286"/>
        <end position="305"/>
    </location>
</feature>
<dbReference type="InterPro" id="IPR022742">
    <property type="entry name" value="Hydrolase_4"/>
</dbReference>
<keyword evidence="1" id="KW-0472">Membrane</keyword>
<evidence type="ECO:0000313" key="4">
    <source>
        <dbReference type="Proteomes" id="UP000468591"/>
    </source>
</evidence>
<proteinExistence type="predicted"/>
<dbReference type="PANTHER" id="PTHR43194:SF5">
    <property type="entry name" value="PIMELOYL-[ACYL-CARRIER PROTEIN] METHYL ESTER ESTERASE"/>
    <property type="match status" value="1"/>
</dbReference>
<dbReference type="Gene3D" id="3.40.50.1820">
    <property type="entry name" value="alpha/beta hydrolase"/>
    <property type="match status" value="1"/>
</dbReference>
<sequence length="479" mass="50506">MSAIRVSYLITTIALAIAVWSVYQLERAQSLVEIEQVLLGETPATFYEVDRTKDSLVVVSHGFGGSWQMMQAISLTLARAGHTVVAFDYIGHGRHTKPLSPAVETLTGTMEDLVLQTLDVVEKTRARTGLTRVSFVGHSMATDVIVRTAQRVRSSGAVVAISMYSDAVTPTHPKRLLVVSGAFESRLRDVALEAVAQIGRAQEGETVVSGDMARRAVSAPWVGHVGVLWSSLTLTEIAVWLGGRPAPVATGTWIAALLFAILILFRPLASLLPIADARYRPGTGRAALAASIAAIAAGAAASTGWPLVGLAGFGALGLAFSLWGVLVLLILRFTPRLAGSDLVAGLLLVVWGLGVFALALDRYGAAFLPTGPRASLALLLIPPTVIFALADRVLVDGRGMFARIGLRLPFLAALFLAMIVSPTEVGLVFTVLPVMVLYWLVYGTMATWAARRSGPVGAGIGAGIILAWAIAASTPLFQG</sequence>
<feature type="transmembrane region" description="Helical" evidence="1">
    <location>
        <begin position="372"/>
        <end position="389"/>
    </location>
</feature>
<dbReference type="InterPro" id="IPR029058">
    <property type="entry name" value="AB_hydrolase_fold"/>
</dbReference>
<dbReference type="PANTHER" id="PTHR43194">
    <property type="entry name" value="HYDROLASE ALPHA/BETA FOLD FAMILY"/>
    <property type="match status" value="1"/>
</dbReference>
<feature type="transmembrane region" description="Helical" evidence="1">
    <location>
        <begin position="311"/>
        <end position="330"/>
    </location>
</feature>
<dbReference type="Proteomes" id="UP000468591">
    <property type="component" value="Unassembled WGS sequence"/>
</dbReference>
<organism evidence="3 4">
    <name type="scientific">Sulfitobacter sediminilitoris</name>
    <dbReference type="NCBI Taxonomy" id="2698830"/>
    <lineage>
        <taxon>Bacteria</taxon>
        <taxon>Pseudomonadati</taxon>
        <taxon>Pseudomonadota</taxon>
        <taxon>Alphaproteobacteria</taxon>
        <taxon>Rhodobacterales</taxon>
        <taxon>Roseobacteraceae</taxon>
        <taxon>Sulfitobacter</taxon>
    </lineage>
</organism>
<dbReference type="RefSeq" id="WP_164355188.1">
    <property type="nucleotide sequence ID" value="NZ_JAABNT010000013.1"/>
</dbReference>
<feature type="transmembrane region" description="Helical" evidence="1">
    <location>
        <begin position="342"/>
        <end position="360"/>
    </location>
</feature>
<feature type="domain" description="Serine aminopeptidase S33" evidence="2">
    <location>
        <begin position="54"/>
        <end position="168"/>
    </location>
</feature>
<feature type="transmembrane region" description="Helical" evidence="1">
    <location>
        <begin position="456"/>
        <end position="477"/>
    </location>
</feature>
<feature type="transmembrane region" description="Helical" evidence="1">
    <location>
        <begin position="426"/>
        <end position="449"/>
    </location>
</feature>
<dbReference type="EMBL" id="JAABNT010000013">
    <property type="protein sequence ID" value="NEK24271.1"/>
    <property type="molecule type" value="Genomic_DNA"/>
</dbReference>
<evidence type="ECO:0000256" key="1">
    <source>
        <dbReference type="SAM" id="Phobius"/>
    </source>
</evidence>
<comment type="caution">
    <text evidence="3">The sequence shown here is derived from an EMBL/GenBank/DDBJ whole genome shotgun (WGS) entry which is preliminary data.</text>
</comment>
<keyword evidence="1" id="KW-1133">Transmembrane helix</keyword>
<feature type="transmembrane region" description="Helical" evidence="1">
    <location>
        <begin position="6"/>
        <end position="23"/>
    </location>
</feature>
<dbReference type="AlphaFoldDB" id="A0A6P0CDE5"/>